<evidence type="ECO:0000313" key="4">
    <source>
        <dbReference type="Proteomes" id="UP000287651"/>
    </source>
</evidence>
<organism evidence="3 4">
    <name type="scientific">Ensete ventricosum</name>
    <name type="common">Abyssinian banana</name>
    <name type="synonym">Musa ensete</name>
    <dbReference type="NCBI Taxonomy" id="4639"/>
    <lineage>
        <taxon>Eukaryota</taxon>
        <taxon>Viridiplantae</taxon>
        <taxon>Streptophyta</taxon>
        <taxon>Embryophyta</taxon>
        <taxon>Tracheophyta</taxon>
        <taxon>Spermatophyta</taxon>
        <taxon>Magnoliopsida</taxon>
        <taxon>Liliopsida</taxon>
        <taxon>Zingiberales</taxon>
        <taxon>Musaceae</taxon>
        <taxon>Ensete</taxon>
    </lineage>
</organism>
<protein>
    <submittedName>
        <fullName evidence="3">Uncharacterized protein</fullName>
    </submittedName>
</protein>
<evidence type="ECO:0000256" key="2">
    <source>
        <dbReference type="SAM" id="Phobius"/>
    </source>
</evidence>
<dbReference type="AlphaFoldDB" id="A0A427B689"/>
<gene>
    <name evidence="3" type="ORF">B296_00004154</name>
</gene>
<evidence type="ECO:0000256" key="1">
    <source>
        <dbReference type="SAM" id="MobiDB-lite"/>
    </source>
</evidence>
<keyword evidence="2" id="KW-0812">Transmembrane</keyword>
<proteinExistence type="predicted"/>
<reference evidence="3 4" key="1">
    <citation type="journal article" date="2014" name="Agronomy (Basel)">
        <title>A Draft Genome Sequence for Ensete ventricosum, the Drought-Tolerant Tree Against Hunger.</title>
        <authorList>
            <person name="Harrison J."/>
            <person name="Moore K.A."/>
            <person name="Paszkiewicz K."/>
            <person name="Jones T."/>
            <person name="Grant M."/>
            <person name="Ambacheew D."/>
            <person name="Muzemil S."/>
            <person name="Studholme D.J."/>
        </authorList>
    </citation>
    <scope>NUCLEOTIDE SEQUENCE [LARGE SCALE GENOMIC DNA]</scope>
</reference>
<sequence>MWESESDGRGGGRDLEPDKHDGLKTDGFERRDQSWYLLYFCFTHMKILYRFVSSDIPSDLLVKVGGVSFHLHKVVPFPLLLTCSLVCVVYLQQDSCGVRKFPMT</sequence>
<feature type="region of interest" description="Disordered" evidence="1">
    <location>
        <begin position="1"/>
        <end position="26"/>
    </location>
</feature>
<keyword evidence="2" id="KW-1133">Transmembrane helix</keyword>
<dbReference type="EMBL" id="AMZH03000394">
    <property type="protein sequence ID" value="RRT83995.1"/>
    <property type="molecule type" value="Genomic_DNA"/>
</dbReference>
<name>A0A427B689_ENSVE</name>
<keyword evidence="2" id="KW-0472">Membrane</keyword>
<comment type="caution">
    <text evidence="3">The sequence shown here is derived from an EMBL/GenBank/DDBJ whole genome shotgun (WGS) entry which is preliminary data.</text>
</comment>
<evidence type="ECO:0000313" key="3">
    <source>
        <dbReference type="EMBL" id="RRT83995.1"/>
    </source>
</evidence>
<dbReference type="Proteomes" id="UP000287651">
    <property type="component" value="Unassembled WGS sequence"/>
</dbReference>
<feature type="transmembrane region" description="Helical" evidence="2">
    <location>
        <begin position="34"/>
        <end position="52"/>
    </location>
</feature>
<accession>A0A427B689</accession>
<feature type="transmembrane region" description="Helical" evidence="2">
    <location>
        <begin position="72"/>
        <end position="91"/>
    </location>
</feature>